<proteinExistence type="predicted"/>
<dbReference type="STRING" id="715226.ABI_45700"/>
<keyword evidence="1" id="KW-0732">Signal</keyword>
<protein>
    <recommendedName>
        <fullName evidence="4">Lipoprotein</fullName>
    </recommendedName>
</protein>
<feature type="signal peptide" evidence="1">
    <location>
        <begin position="1"/>
        <end position="20"/>
    </location>
</feature>
<dbReference type="PROSITE" id="PS51257">
    <property type="entry name" value="PROKAR_LIPOPROTEIN"/>
    <property type="match status" value="1"/>
</dbReference>
<keyword evidence="3" id="KW-1185">Reference proteome</keyword>
<dbReference type="eggNOG" id="ENOG5033E81">
    <property type="taxonomic scope" value="Bacteria"/>
</dbReference>
<evidence type="ECO:0000313" key="3">
    <source>
        <dbReference type="Proteomes" id="UP000006512"/>
    </source>
</evidence>
<evidence type="ECO:0008006" key="4">
    <source>
        <dbReference type="Google" id="ProtNLM"/>
    </source>
</evidence>
<evidence type="ECO:0000313" key="2">
    <source>
        <dbReference type="EMBL" id="EGF89223.1"/>
    </source>
</evidence>
<dbReference type="RefSeq" id="WP_006275344.1">
    <property type="nucleotide sequence ID" value="NZ_GL883081.1"/>
</dbReference>
<organism evidence="2 3">
    <name type="scientific">Asticcacaulis biprosthecium C19</name>
    <dbReference type="NCBI Taxonomy" id="715226"/>
    <lineage>
        <taxon>Bacteria</taxon>
        <taxon>Pseudomonadati</taxon>
        <taxon>Pseudomonadota</taxon>
        <taxon>Alphaproteobacteria</taxon>
        <taxon>Caulobacterales</taxon>
        <taxon>Caulobacteraceae</taxon>
        <taxon>Asticcacaulis</taxon>
    </lineage>
</organism>
<reference evidence="3" key="1">
    <citation type="submission" date="2011-03" db="EMBL/GenBank/DDBJ databases">
        <title>Draft genome sequence of Brevundimonas diminuta.</title>
        <authorList>
            <person name="Brown P.J.B."/>
            <person name="Buechlein A."/>
            <person name="Hemmerich C."/>
            <person name="Brun Y.V."/>
        </authorList>
    </citation>
    <scope>NUCLEOTIDE SEQUENCE [LARGE SCALE GENOMIC DNA]</scope>
    <source>
        <strain evidence="3">C19</strain>
    </source>
</reference>
<feature type="chain" id="PRO_5003316878" description="Lipoprotein" evidence="1">
    <location>
        <begin position="21"/>
        <end position="226"/>
    </location>
</feature>
<accession>F4QTS3</accession>
<dbReference type="OrthoDB" id="7209614at2"/>
<evidence type="ECO:0000256" key="1">
    <source>
        <dbReference type="SAM" id="SignalP"/>
    </source>
</evidence>
<gene>
    <name evidence="2" type="ORF">ABI_45700</name>
</gene>
<dbReference type="AlphaFoldDB" id="F4QTS3"/>
<dbReference type="Proteomes" id="UP000006512">
    <property type="component" value="Unassembled WGS sequence"/>
</dbReference>
<sequence>MKLLRYALGFAPFLLLQACATTPPPPPPMAVTDLSGKTCATEPSTANAVSLTPVKKQVLHTVSTLVDANTPCLTGADGSLSNYVVYAIPASGENHTVTVGGVQEAIRTFAPTVTLLQSDGKVTRSFGEDRFALLGNTLGVQFRPLPAERFIVVQSNPGLVGESVATVETRITTTSGYAAPTAYSYGYSYTHERGADGKHERTFSHEGYINVTVQAATGKVGLPNEK</sequence>
<dbReference type="EMBL" id="GL883081">
    <property type="protein sequence ID" value="EGF89223.1"/>
    <property type="molecule type" value="Genomic_DNA"/>
</dbReference>
<dbReference type="HOGENOM" id="CLU_1222720_0_0_5"/>
<name>F4QTS3_9CAUL</name>